<dbReference type="PANTHER" id="PTHR30015">
    <property type="entry name" value="MRR RESTRICTION SYSTEM PROTEIN"/>
    <property type="match status" value="1"/>
</dbReference>
<dbReference type="PATRIC" id="fig|480391.4.peg.1373"/>
<dbReference type="AlphaFoldDB" id="A0A0R2NCP2"/>
<evidence type="ECO:0000259" key="2">
    <source>
        <dbReference type="Pfam" id="PF04471"/>
    </source>
</evidence>
<dbReference type="Pfam" id="PF04471">
    <property type="entry name" value="Mrr_cat"/>
    <property type="match status" value="1"/>
</dbReference>
<evidence type="ECO:0000259" key="3">
    <source>
        <dbReference type="Pfam" id="PF14338"/>
    </source>
</evidence>
<dbReference type="GO" id="GO:0015666">
    <property type="term" value="F:restriction endodeoxyribonuclease activity"/>
    <property type="evidence" value="ECO:0007669"/>
    <property type="project" value="TreeGrafter"/>
</dbReference>
<reference evidence="4 5" key="1">
    <citation type="journal article" date="2015" name="Genome Announc.">
        <title>Expanding the biotechnology potential of lactobacilli through comparative genomics of 213 strains and associated genera.</title>
        <authorList>
            <person name="Sun Z."/>
            <person name="Harris H.M."/>
            <person name="McCann A."/>
            <person name="Guo C."/>
            <person name="Argimon S."/>
            <person name="Zhang W."/>
            <person name="Yang X."/>
            <person name="Jeffery I.B."/>
            <person name="Cooney J.C."/>
            <person name="Kagawa T.F."/>
            <person name="Liu W."/>
            <person name="Song Y."/>
            <person name="Salvetti E."/>
            <person name="Wrobel A."/>
            <person name="Rasinkangas P."/>
            <person name="Parkhill J."/>
            <person name="Rea M.C."/>
            <person name="O'Sullivan O."/>
            <person name="Ritari J."/>
            <person name="Douillard F.P."/>
            <person name="Paul Ross R."/>
            <person name="Yang R."/>
            <person name="Briner A.E."/>
            <person name="Felis G.E."/>
            <person name="de Vos W.M."/>
            <person name="Barrangou R."/>
            <person name="Klaenhammer T.R."/>
            <person name="Caufield P.W."/>
            <person name="Cui Y."/>
            <person name="Zhang H."/>
            <person name="O'Toole P.W."/>
        </authorList>
    </citation>
    <scope>NUCLEOTIDE SEQUENCE [LARGE SCALE GENOMIC DNA]</scope>
    <source>
        <strain evidence="4 5">DSM 23026</strain>
    </source>
</reference>
<keyword evidence="1" id="KW-0378">Hydrolase</keyword>
<name>A0A0R2NCP2_9LACO</name>
<proteinExistence type="predicted"/>
<dbReference type="InterPro" id="IPR007560">
    <property type="entry name" value="Restrct_endonuc_IV_Mrr"/>
</dbReference>
<evidence type="ECO:0000313" key="5">
    <source>
        <dbReference type="Proteomes" id="UP000051249"/>
    </source>
</evidence>
<organism evidence="4 5">
    <name type="scientific">Pediococcus argentinicus</name>
    <dbReference type="NCBI Taxonomy" id="480391"/>
    <lineage>
        <taxon>Bacteria</taxon>
        <taxon>Bacillati</taxon>
        <taxon>Bacillota</taxon>
        <taxon>Bacilli</taxon>
        <taxon>Lactobacillales</taxon>
        <taxon>Lactobacillaceae</taxon>
        <taxon>Pediococcus</taxon>
    </lineage>
</organism>
<dbReference type="InterPro" id="IPR052906">
    <property type="entry name" value="Type_IV_Methyl-Rstrct_Enzyme"/>
</dbReference>
<dbReference type="GO" id="GO:0009307">
    <property type="term" value="P:DNA restriction-modification system"/>
    <property type="evidence" value="ECO:0007669"/>
    <property type="project" value="InterPro"/>
</dbReference>
<dbReference type="PANTHER" id="PTHR30015:SF7">
    <property type="entry name" value="TYPE IV METHYL-DIRECTED RESTRICTION ENZYME ECOKMRR"/>
    <property type="match status" value="1"/>
</dbReference>
<feature type="domain" description="Restriction system protein Mrr-like N-terminal" evidence="3">
    <location>
        <begin position="1"/>
        <end position="83"/>
    </location>
</feature>
<dbReference type="InterPro" id="IPR011335">
    <property type="entry name" value="Restrct_endonuc-II-like"/>
</dbReference>
<dbReference type="InterPro" id="IPR011856">
    <property type="entry name" value="tRNA_endonuc-like_dom_sf"/>
</dbReference>
<dbReference type="SUPFAM" id="SSF52980">
    <property type="entry name" value="Restriction endonuclease-like"/>
    <property type="match status" value="1"/>
</dbReference>
<dbReference type="GO" id="GO:0003677">
    <property type="term" value="F:DNA binding"/>
    <property type="evidence" value="ECO:0007669"/>
    <property type="project" value="InterPro"/>
</dbReference>
<dbReference type="EMBL" id="JQCQ01000047">
    <property type="protein sequence ID" value="KRO21597.1"/>
    <property type="molecule type" value="Genomic_DNA"/>
</dbReference>
<evidence type="ECO:0000313" key="4">
    <source>
        <dbReference type="EMBL" id="KRO21597.1"/>
    </source>
</evidence>
<comment type="caution">
    <text evidence="4">The sequence shown here is derived from an EMBL/GenBank/DDBJ whole genome shotgun (WGS) entry which is preliminary data.</text>
</comment>
<keyword evidence="5" id="KW-1185">Reference proteome</keyword>
<protein>
    <submittedName>
        <fullName evidence="4">Mrr restriction system protein</fullName>
    </submittedName>
</protein>
<gene>
    <name evidence="4" type="ORF">IV88_GL001349</name>
</gene>
<dbReference type="Pfam" id="PF14338">
    <property type="entry name" value="Mrr_N"/>
    <property type="match status" value="1"/>
</dbReference>
<accession>A0A0R2NCP2</accession>
<evidence type="ECO:0000256" key="1">
    <source>
        <dbReference type="ARBA" id="ARBA00022801"/>
    </source>
</evidence>
<sequence>MMLPTFKALKRLGGEAKRKEVIELAIKISDLTESEKEIKQHDNDTQTLAENDIAWARWKLYSAGYLTSPRRGVWALSTKGREISVDEFDADRVMKLSQSNYNERETVPGKKSIPQDEVWKEDLLNKIKKMSPQRFEELSGEILTKMGVDDVVVTQYVGDGGIDGTGVITIDNLLSFGVAFQSKRYTNPITSEQMRIFRGSMDNNYDRGIYITTSSFNKGAIETAKNGSTIVTLIDGEMLVDLLEKYQMGVKTETVIKTEIDDSFFEE</sequence>
<dbReference type="Gene3D" id="3.40.1350.10">
    <property type="match status" value="1"/>
</dbReference>
<dbReference type="Proteomes" id="UP000051249">
    <property type="component" value="Unassembled WGS sequence"/>
</dbReference>
<dbReference type="InterPro" id="IPR025745">
    <property type="entry name" value="Mrr-like_N_dom"/>
</dbReference>
<feature type="domain" description="Restriction endonuclease type IV Mrr" evidence="2">
    <location>
        <begin position="127"/>
        <end position="243"/>
    </location>
</feature>